<reference evidence="1 2" key="1">
    <citation type="submission" date="2021-06" db="EMBL/GenBank/DDBJ databases">
        <authorList>
            <person name="Palmer J.M."/>
        </authorList>
    </citation>
    <scope>NUCLEOTIDE SEQUENCE [LARGE SCALE GENOMIC DNA]</scope>
    <source>
        <strain evidence="2">if_2019</strain>
        <tissue evidence="1">Muscle</tissue>
    </source>
</reference>
<gene>
    <name evidence="1" type="ORF">ILYODFUR_034585</name>
</gene>
<dbReference type="EMBL" id="JAHRIQ010087377">
    <property type="protein sequence ID" value="MEQ2249929.1"/>
    <property type="molecule type" value="Genomic_DNA"/>
</dbReference>
<protein>
    <recommendedName>
        <fullName evidence="3">Secreted protein</fullName>
    </recommendedName>
</protein>
<comment type="caution">
    <text evidence="1">The sequence shown here is derived from an EMBL/GenBank/DDBJ whole genome shotgun (WGS) entry which is preliminary data.</text>
</comment>
<evidence type="ECO:0000313" key="1">
    <source>
        <dbReference type="EMBL" id="MEQ2249929.1"/>
    </source>
</evidence>
<organism evidence="1 2">
    <name type="scientific">Ilyodon furcidens</name>
    <name type="common">goldbreast splitfin</name>
    <dbReference type="NCBI Taxonomy" id="33524"/>
    <lineage>
        <taxon>Eukaryota</taxon>
        <taxon>Metazoa</taxon>
        <taxon>Chordata</taxon>
        <taxon>Craniata</taxon>
        <taxon>Vertebrata</taxon>
        <taxon>Euteleostomi</taxon>
        <taxon>Actinopterygii</taxon>
        <taxon>Neopterygii</taxon>
        <taxon>Teleostei</taxon>
        <taxon>Neoteleostei</taxon>
        <taxon>Acanthomorphata</taxon>
        <taxon>Ovalentaria</taxon>
        <taxon>Atherinomorphae</taxon>
        <taxon>Cyprinodontiformes</taxon>
        <taxon>Goodeidae</taxon>
        <taxon>Ilyodon</taxon>
    </lineage>
</organism>
<accession>A0ABV0UYW3</accession>
<dbReference type="Proteomes" id="UP001482620">
    <property type="component" value="Unassembled WGS sequence"/>
</dbReference>
<name>A0ABV0UYW3_9TELE</name>
<evidence type="ECO:0008006" key="3">
    <source>
        <dbReference type="Google" id="ProtNLM"/>
    </source>
</evidence>
<sequence length="100" mass="11150">MAITCICVIFQLQTATPVKYPTGYSKPGTLAKRPKLTVSSVNMIAPVLKSVLSHNCHIYTFLKFDRSRFCGRHVESAKPNINVAQKTHVSTEIYLLLLLS</sequence>
<keyword evidence="2" id="KW-1185">Reference proteome</keyword>
<evidence type="ECO:0000313" key="2">
    <source>
        <dbReference type="Proteomes" id="UP001482620"/>
    </source>
</evidence>
<proteinExistence type="predicted"/>